<dbReference type="SMART" id="SM00382">
    <property type="entry name" value="AAA"/>
    <property type="match status" value="1"/>
</dbReference>
<dbReference type="Pfam" id="PF02954">
    <property type="entry name" value="HTH_8"/>
    <property type="match status" value="1"/>
</dbReference>
<dbReference type="GO" id="GO:0043565">
    <property type="term" value="F:sequence-specific DNA binding"/>
    <property type="evidence" value="ECO:0007669"/>
    <property type="project" value="InterPro"/>
</dbReference>
<dbReference type="InterPro" id="IPR002078">
    <property type="entry name" value="Sigma_54_int"/>
</dbReference>
<dbReference type="GO" id="GO:0006355">
    <property type="term" value="P:regulation of DNA-templated transcription"/>
    <property type="evidence" value="ECO:0007669"/>
    <property type="project" value="InterPro"/>
</dbReference>
<dbReference type="GO" id="GO:0005524">
    <property type="term" value="F:ATP binding"/>
    <property type="evidence" value="ECO:0007669"/>
    <property type="project" value="UniProtKB-KW"/>
</dbReference>
<keyword evidence="2" id="KW-0067">ATP-binding</keyword>
<dbReference type="PROSITE" id="PS00688">
    <property type="entry name" value="SIGMA54_INTERACT_3"/>
    <property type="match status" value="1"/>
</dbReference>
<dbReference type="InterPro" id="IPR025943">
    <property type="entry name" value="Sigma_54_int_dom_ATP-bd_2"/>
</dbReference>
<comment type="caution">
    <text evidence="7">The sequence shown here is derived from an EMBL/GenBank/DDBJ whole genome shotgun (WGS) entry which is preliminary data.</text>
</comment>
<name>A0A916S2S2_9BACT</name>
<dbReference type="PRINTS" id="PR01590">
    <property type="entry name" value="HTHFIS"/>
</dbReference>
<dbReference type="Gene3D" id="3.40.50.300">
    <property type="entry name" value="P-loop containing nucleotide triphosphate hydrolases"/>
    <property type="match status" value="1"/>
</dbReference>
<dbReference type="Pfam" id="PF00158">
    <property type="entry name" value="Sigma54_activat"/>
    <property type="match status" value="1"/>
</dbReference>
<dbReference type="FunFam" id="3.40.50.300:FF:000006">
    <property type="entry name" value="DNA-binding transcriptional regulator NtrC"/>
    <property type="match status" value="1"/>
</dbReference>
<gene>
    <name evidence="7" type="ORF">GCM10011507_33120</name>
</gene>
<evidence type="ECO:0000256" key="4">
    <source>
        <dbReference type="ARBA" id="ARBA00023125"/>
    </source>
</evidence>
<keyword evidence="1" id="KW-0547">Nucleotide-binding</keyword>
<accession>A0A916S2S2</accession>
<reference evidence="7" key="1">
    <citation type="journal article" date="2014" name="Int. J. Syst. Evol. Microbiol.">
        <title>Complete genome sequence of Corynebacterium casei LMG S-19264T (=DSM 44701T), isolated from a smear-ripened cheese.</title>
        <authorList>
            <consortium name="US DOE Joint Genome Institute (JGI-PGF)"/>
            <person name="Walter F."/>
            <person name="Albersmeier A."/>
            <person name="Kalinowski J."/>
            <person name="Ruckert C."/>
        </authorList>
    </citation>
    <scope>NUCLEOTIDE SEQUENCE</scope>
    <source>
        <strain evidence="7">CGMCC 1.15447</strain>
    </source>
</reference>
<dbReference type="InterPro" id="IPR027417">
    <property type="entry name" value="P-loop_NTPase"/>
</dbReference>
<evidence type="ECO:0000313" key="8">
    <source>
        <dbReference type="Proteomes" id="UP000648801"/>
    </source>
</evidence>
<dbReference type="SUPFAM" id="SSF52540">
    <property type="entry name" value="P-loop containing nucleoside triphosphate hydrolases"/>
    <property type="match status" value="1"/>
</dbReference>
<organism evidence="7 8">
    <name type="scientific">Edaphobacter acidisoli</name>
    <dbReference type="NCBI Taxonomy" id="2040573"/>
    <lineage>
        <taxon>Bacteria</taxon>
        <taxon>Pseudomonadati</taxon>
        <taxon>Acidobacteriota</taxon>
        <taxon>Terriglobia</taxon>
        <taxon>Terriglobales</taxon>
        <taxon>Acidobacteriaceae</taxon>
        <taxon>Edaphobacter</taxon>
    </lineage>
</organism>
<dbReference type="EMBL" id="BMJB01000003">
    <property type="protein sequence ID" value="GGA79257.1"/>
    <property type="molecule type" value="Genomic_DNA"/>
</dbReference>
<evidence type="ECO:0000256" key="1">
    <source>
        <dbReference type="ARBA" id="ARBA00022741"/>
    </source>
</evidence>
<dbReference type="Proteomes" id="UP000648801">
    <property type="component" value="Unassembled WGS sequence"/>
</dbReference>
<evidence type="ECO:0000256" key="2">
    <source>
        <dbReference type="ARBA" id="ARBA00022840"/>
    </source>
</evidence>
<evidence type="ECO:0000259" key="6">
    <source>
        <dbReference type="PROSITE" id="PS50045"/>
    </source>
</evidence>
<dbReference type="InterPro" id="IPR058031">
    <property type="entry name" value="AAA_lid_NorR"/>
</dbReference>
<evidence type="ECO:0000256" key="5">
    <source>
        <dbReference type="ARBA" id="ARBA00023163"/>
    </source>
</evidence>
<sequence>MTLVYNPESAASLNLPPLDIIFGKTAAMQAVRNKLERVAETDVPVLIQGDSGTGKEICVRLLHALSLRNRGSLVKVSCPAIPNSLLETELFGYEKGAFTGAMTTKLGRVEQAHNGTLFLDEVGSLDLGVQSKLLQVLQDGTFVRVGGHEPRSIATRLVSASNTDLRNQVEDGTFRLDFLFRINAVTINLPPLRQRIADLPVLIDYFIEHYAKVFHTTPELLSKSAVRLMQNYHWPGNIRQLENLIRSYVLIGSEEALVAEMVPEQPRNGIVTDIDLSAPVSLKNITKKATQDLERQIILKVLQENSWNRQKTAKWLQISYRSLLYKLSEAGMPEVPPRPLRIPHLIKKSSERTLKPALSSRTRIF</sequence>
<dbReference type="CDD" id="cd00009">
    <property type="entry name" value="AAA"/>
    <property type="match status" value="1"/>
</dbReference>
<evidence type="ECO:0000313" key="7">
    <source>
        <dbReference type="EMBL" id="GGA79257.1"/>
    </source>
</evidence>
<keyword evidence="8" id="KW-1185">Reference proteome</keyword>
<dbReference type="Gene3D" id="1.10.10.60">
    <property type="entry name" value="Homeodomain-like"/>
    <property type="match status" value="1"/>
</dbReference>
<reference evidence="7" key="2">
    <citation type="submission" date="2020-09" db="EMBL/GenBank/DDBJ databases">
        <authorList>
            <person name="Sun Q."/>
            <person name="Zhou Y."/>
        </authorList>
    </citation>
    <scope>NUCLEOTIDE SEQUENCE</scope>
    <source>
        <strain evidence="7">CGMCC 1.15447</strain>
    </source>
</reference>
<dbReference type="PANTHER" id="PTHR32071:SF57">
    <property type="entry name" value="C4-DICARBOXYLATE TRANSPORT TRANSCRIPTIONAL REGULATORY PROTEIN DCTD"/>
    <property type="match status" value="1"/>
</dbReference>
<feature type="domain" description="Sigma-54 factor interaction" evidence="6">
    <location>
        <begin position="21"/>
        <end position="250"/>
    </location>
</feature>
<keyword evidence="5" id="KW-0804">Transcription</keyword>
<dbReference type="SUPFAM" id="SSF46689">
    <property type="entry name" value="Homeodomain-like"/>
    <property type="match status" value="1"/>
</dbReference>
<proteinExistence type="predicted"/>
<dbReference type="InterPro" id="IPR003593">
    <property type="entry name" value="AAA+_ATPase"/>
</dbReference>
<dbReference type="Pfam" id="PF25601">
    <property type="entry name" value="AAA_lid_14"/>
    <property type="match status" value="1"/>
</dbReference>
<keyword evidence="4" id="KW-0238">DNA-binding</keyword>
<evidence type="ECO:0000256" key="3">
    <source>
        <dbReference type="ARBA" id="ARBA00023015"/>
    </source>
</evidence>
<dbReference type="PANTHER" id="PTHR32071">
    <property type="entry name" value="TRANSCRIPTIONAL REGULATORY PROTEIN"/>
    <property type="match status" value="1"/>
</dbReference>
<dbReference type="InterPro" id="IPR009057">
    <property type="entry name" value="Homeodomain-like_sf"/>
</dbReference>
<dbReference type="InterPro" id="IPR002197">
    <property type="entry name" value="HTH_Fis"/>
</dbReference>
<dbReference type="RefSeq" id="WP_188760637.1">
    <property type="nucleotide sequence ID" value="NZ_BMJB01000003.1"/>
</dbReference>
<dbReference type="Gene3D" id="1.10.8.60">
    <property type="match status" value="1"/>
</dbReference>
<keyword evidence="3" id="KW-0805">Transcription regulation</keyword>
<dbReference type="InterPro" id="IPR025944">
    <property type="entry name" value="Sigma_54_int_dom_CS"/>
</dbReference>
<dbReference type="PROSITE" id="PS50045">
    <property type="entry name" value="SIGMA54_INTERACT_4"/>
    <property type="match status" value="1"/>
</dbReference>
<protein>
    <recommendedName>
        <fullName evidence="6">Sigma-54 factor interaction domain-containing protein</fullName>
    </recommendedName>
</protein>
<dbReference type="PROSITE" id="PS00676">
    <property type="entry name" value="SIGMA54_INTERACT_2"/>
    <property type="match status" value="1"/>
</dbReference>
<dbReference type="AlphaFoldDB" id="A0A916S2S2"/>